<sequence>MFKLLTVGLSLDKYLLNQFEQAVILPPYVVLANFYIIE</sequence>
<reference evidence="1 2" key="1">
    <citation type="submission" date="2014-05" db="EMBL/GenBank/DDBJ databases">
        <authorList>
            <person name="Daugherty S.C."/>
            <person name="Tallon L.J."/>
            <person name="Sadzewicz L."/>
            <person name="Kilian M."/>
            <person name="Tettelin H."/>
        </authorList>
    </citation>
    <scope>NUCLEOTIDE SEQUENCE [LARGE SCALE GENOMIC DNA]</scope>
    <source>
        <strain evidence="1 2">SK642</strain>
    </source>
</reference>
<dbReference type="EMBL" id="JPFW01000007">
    <property type="protein sequence ID" value="KEQ40751.1"/>
    <property type="molecule type" value="Genomic_DNA"/>
</dbReference>
<organism evidence="1 2">
    <name type="scientific">Streptococcus mitis</name>
    <dbReference type="NCBI Taxonomy" id="28037"/>
    <lineage>
        <taxon>Bacteria</taxon>
        <taxon>Bacillati</taxon>
        <taxon>Bacillota</taxon>
        <taxon>Bacilli</taxon>
        <taxon>Lactobacillales</taxon>
        <taxon>Streptococcaceae</taxon>
        <taxon>Streptococcus</taxon>
        <taxon>Streptococcus mitis group</taxon>
    </lineage>
</organism>
<proteinExistence type="predicted"/>
<protein>
    <submittedName>
        <fullName evidence="1">Uncharacterized protein</fullName>
    </submittedName>
</protein>
<gene>
    <name evidence="1" type="ORF">SK642_0987</name>
</gene>
<evidence type="ECO:0000313" key="1">
    <source>
        <dbReference type="EMBL" id="KEQ40751.1"/>
    </source>
</evidence>
<dbReference type="Proteomes" id="UP000028030">
    <property type="component" value="Unassembled WGS sequence"/>
</dbReference>
<name>A0A081QCS8_STRMT</name>
<evidence type="ECO:0000313" key="2">
    <source>
        <dbReference type="Proteomes" id="UP000028030"/>
    </source>
</evidence>
<accession>A0A081QCS8</accession>
<comment type="caution">
    <text evidence="1">The sequence shown here is derived from an EMBL/GenBank/DDBJ whole genome shotgun (WGS) entry which is preliminary data.</text>
</comment>
<dbReference type="AlphaFoldDB" id="A0A081QCS8"/>